<dbReference type="Gene3D" id="1.10.3290.10">
    <property type="entry name" value="Fido-like domain"/>
    <property type="match status" value="1"/>
</dbReference>
<evidence type="ECO:0000259" key="1">
    <source>
        <dbReference type="PROSITE" id="PS51459"/>
    </source>
</evidence>
<dbReference type="SUPFAM" id="SSF140931">
    <property type="entry name" value="Fic-like"/>
    <property type="match status" value="1"/>
</dbReference>
<evidence type="ECO:0000313" key="2">
    <source>
        <dbReference type="EMBL" id="MBE0459303.1"/>
    </source>
</evidence>
<dbReference type="InterPro" id="IPR040198">
    <property type="entry name" value="Fido_containing"/>
</dbReference>
<dbReference type="Proteomes" id="UP000707245">
    <property type="component" value="Unassembled WGS sequence"/>
</dbReference>
<name>A0ABR9FR42_9GAMM</name>
<dbReference type="RefSeq" id="WP_192542742.1">
    <property type="nucleotide sequence ID" value="NZ_JBQQIQ010000001.1"/>
</dbReference>
<dbReference type="PANTHER" id="PTHR13504:SF38">
    <property type="entry name" value="FIDO DOMAIN-CONTAINING PROTEIN"/>
    <property type="match status" value="1"/>
</dbReference>
<protein>
    <submittedName>
        <fullName evidence="2">Fic family protein</fullName>
    </submittedName>
</protein>
<dbReference type="Pfam" id="PF02661">
    <property type="entry name" value="Fic"/>
    <property type="match status" value="1"/>
</dbReference>
<reference evidence="2 3" key="1">
    <citation type="submission" date="2020-07" db="EMBL/GenBank/DDBJ databases">
        <title>Halophilic bacteria isolated from french cheeses.</title>
        <authorList>
            <person name="Kothe C.I."/>
            <person name="Farah-Kraiem B."/>
            <person name="Renault P."/>
            <person name="Dridi B."/>
        </authorList>
    </citation>
    <scope>NUCLEOTIDE SEQUENCE [LARGE SCALE GENOMIC DNA]</scope>
    <source>
        <strain evidence="2 3">FME14</strain>
    </source>
</reference>
<proteinExistence type="predicted"/>
<sequence length="519" mass="60043">MKPVGYSYLDKHYKLILPKLGVEVYYDENAETEAVTNYGASSRKIIPKTRSYKDCPYEQMIEAIKYQGIRLHFFAAIFKNVDTTELSAFIKNKPNSKYNRVLWFLFEWLTGTKLDVPDLKAGNYINLFEEKYYYTLLNGTRDKRTRIINNAIGTKAFCPTVRKTSKILELGQTDVYETAWAKMQHVGDALSADIIGRSINYLYSKETKSSTEIEKESPSRQKMQRFLKAIKNAGYFQLTKEKLIDLQNQIVEDKFKASDYRKNEIYVGSVIKHFNFADEDVHYIGPKAKHVDSMMKGLLDTHDNLMIDNNIPPLIHATIISFGEVYIHPMDDGNGRIHRYLIHDVMKQREPEHNFIIPISASILKNQQKYDKTLDSISKPLMAMLDWELDSDNDNKVIINNDIDYMYRYPDFTEHVCFVYEMMETAISTELIEEICLLVTFDSAKKLLNQNADIPNIILDKIISMLISNGGSCSKAKRGYVLKHISVELLDDLESTTTTLIDDIKNRFQIDISKMMNKK</sequence>
<dbReference type="PROSITE" id="PS51459">
    <property type="entry name" value="FIDO"/>
    <property type="match status" value="1"/>
</dbReference>
<gene>
    <name evidence="2" type="ORF">EI167_18040</name>
</gene>
<evidence type="ECO:0000313" key="3">
    <source>
        <dbReference type="Proteomes" id="UP000707245"/>
    </source>
</evidence>
<feature type="domain" description="Fido" evidence="1">
    <location>
        <begin position="238"/>
        <end position="390"/>
    </location>
</feature>
<accession>A0ABR9FR42</accession>
<dbReference type="InterPro" id="IPR036597">
    <property type="entry name" value="Fido-like_dom_sf"/>
</dbReference>
<dbReference type="PANTHER" id="PTHR13504">
    <property type="entry name" value="FIDO DOMAIN-CONTAINING PROTEIN DDB_G0283145"/>
    <property type="match status" value="1"/>
</dbReference>
<dbReference type="InterPro" id="IPR003812">
    <property type="entry name" value="Fido"/>
</dbReference>
<dbReference type="EMBL" id="RRZA01000072">
    <property type="protein sequence ID" value="MBE0459303.1"/>
    <property type="molecule type" value="Genomic_DNA"/>
</dbReference>
<keyword evidence="3" id="KW-1185">Reference proteome</keyword>
<organism evidence="2 3">
    <name type="scientific">Pseudoalteromonas prydzensis</name>
    <dbReference type="NCBI Taxonomy" id="182141"/>
    <lineage>
        <taxon>Bacteria</taxon>
        <taxon>Pseudomonadati</taxon>
        <taxon>Pseudomonadota</taxon>
        <taxon>Gammaproteobacteria</taxon>
        <taxon>Alteromonadales</taxon>
        <taxon>Pseudoalteromonadaceae</taxon>
        <taxon>Pseudoalteromonas</taxon>
    </lineage>
</organism>
<comment type="caution">
    <text evidence="2">The sequence shown here is derived from an EMBL/GenBank/DDBJ whole genome shotgun (WGS) entry which is preliminary data.</text>
</comment>